<dbReference type="Pfam" id="PF03572">
    <property type="entry name" value="Peptidase_S41"/>
    <property type="match status" value="1"/>
</dbReference>
<evidence type="ECO:0000313" key="8">
    <source>
        <dbReference type="Proteomes" id="UP000190150"/>
    </source>
</evidence>
<dbReference type="CDD" id="cd07560">
    <property type="entry name" value="Peptidase_S41_CPP"/>
    <property type="match status" value="1"/>
</dbReference>
<keyword evidence="4 5" id="KW-0720">Serine protease</keyword>
<evidence type="ECO:0000256" key="5">
    <source>
        <dbReference type="RuleBase" id="RU004404"/>
    </source>
</evidence>
<dbReference type="Gene3D" id="3.90.226.10">
    <property type="entry name" value="2-enoyl-CoA Hydratase, Chain A, domain 1"/>
    <property type="match status" value="1"/>
</dbReference>
<dbReference type="InterPro" id="IPR005151">
    <property type="entry name" value="Tail-specific_protease"/>
</dbReference>
<feature type="domain" description="PDZ" evidence="6">
    <location>
        <begin position="105"/>
        <end position="154"/>
    </location>
</feature>
<dbReference type="PANTHER" id="PTHR32060">
    <property type="entry name" value="TAIL-SPECIFIC PROTEASE"/>
    <property type="match status" value="1"/>
</dbReference>
<dbReference type="Proteomes" id="UP000190150">
    <property type="component" value="Unassembled WGS sequence"/>
</dbReference>
<name>A0A1T5DTB5_9SPHI</name>
<proteinExistence type="inferred from homology"/>
<dbReference type="SUPFAM" id="SSF50156">
    <property type="entry name" value="PDZ domain-like"/>
    <property type="match status" value="1"/>
</dbReference>
<organism evidence="7 8">
    <name type="scientific">Sphingobacterium nematocida</name>
    <dbReference type="NCBI Taxonomy" id="1513896"/>
    <lineage>
        <taxon>Bacteria</taxon>
        <taxon>Pseudomonadati</taxon>
        <taxon>Bacteroidota</taxon>
        <taxon>Sphingobacteriia</taxon>
        <taxon>Sphingobacteriales</taxon>
        <taxon>Sphingobacteriaceae</taxon>
        <taxon>Sphingobacterium</taxon>
    </lineage>
</organism>
<dbReference type="Pfam" id="PF13180">
    <property type="entry name" value="PDZ_2"/>
    <property type="match status" value="1"/>
</dbReference>
<keyword evidence="3 5" id="KW-0378">Hydrolase</keyword>
<dbReference type="CDD" id="cd06782">
    <property type="entry name" value="cpPDZ_CPP-like"/>
    <property type="match status" value="1"/>
</dbReference>
<dbReference type="STRING" id="1513896.SAMN05660841_02153"/>
<dbReference type="RefSeq" id="WP_079643084.1">
    <property type="nucleotide sequence ID" value="NZ_FUZF01000008.1"/>
</dbReference>
<protein>
    <submittedName>
        <fullName evidence="7">Carboxyl-terminal processing protease</fullName>
    </submittedName>
</protein>
<dbReference type="SMART" id="SM00245">
    <property type="entry name" value="TSPc"/>
    <property type="match status" value="1"/>
</dbReference>
<evidence type="ECO:0000256" key="2">
    <source>
        <dbReference type="ARBA" id="ARBA00022670"/>
    </source>
</evidence>
<dbReference type="AlphaFoldDB" id="A0A1T5DTB5"/>
<dbReference type="InterPro" id="IPR001478">
    <property type="entry name" value="PDZ"/>
</dbReference>
<sequence length="540" mass="60648">MQKGTGRNIFVAATYAATLFLGLILGQNYVDQQSNNPGSSLVPIGLSDNSYKIQQVLDLLSNSYVDSLNVDSLQNGAINHIVAHLDPYSSYLLPNESQAQSEALEGTFEGIGLEFFNLNDTLLVVGVIADGPAEKAGLKVGDRILRIDSTQVAGRKVGQNIVDKMVRGKKGSSVAIYVARDNRERTDPFHVVRDQIKVSSVDVSYMVKPTIGYIRIRRFGLKTAEDFKATIKELKKQGAQNLILDLRDNGGGYFHVALRLASEFFNDRKMLVYTEGAHENKREYYSEGAGEYTQGKLIVLINEGTASASEIVAGAVQDWDRATVVGRRSYGKGIVQEQFDFLDGSRINLSISRYYTPLGRSIQKKYTANWSNMIDYASMYKGLWVLDTTFANAQMYKTLAGRELFSGGGIKPDVNISIDSNELSLLYQDIIKSSYLEQFVYERFTKQLPAYSIENFIQGYHLPQLEYDKFILYLKDRNIIVNERRSKELLTLIQSDIEAIVGRYYFGREAYFKVKNRKDEYVKKAIELLVPTSLITSTNG</sequence>
<evidence type="ECO:0000259" key="6">
    <source>
        <dbReference type="PROSITE" id="PS50106"/>
    </source>
</evidence>
<dbReference type="GO" id="GO:0004175">
    <property type="term" value="F:endopeptidase activity"/>
    <property type="evidence" value="ECO:0007669"/>
    <property type="project" value="TreeGrafter"/>
</dbReference>
<dbReference type="SMART" id="SM00228">
    <property type="entry name" value="PDZ"/>
    <property type="match status" value="1"/>
</dbReference>
<dbReference type="PROSITE" id="PS50106">
    <property type="entry name" value="PDZ"/>
    <property type="match status" value="1"/>
</dbReference>
<dbReference type="GO" id="GO:0008236">
    <property type="term" value="F:serine-type peptidase activity"/>
    <property type="evidence" value="ECO:0007669"/>
    <property type="project" value="UniProtKB-KW"/>
</dbReference>
<dbReference type="GO" id="GO:0006508">
    <property type="term" value="P:proteolysis"/>
    <property type="evidence" value="ECO:0007669"/>
    <property type="project" value="UniProtKB-KW"/>
</dbReference>
<keyword evidence="8" id="KW-1185">Reference proteome</keyword>
<dbReference type="InterPro" id="IPR036034">
    <property type="entry name" value="PDZ_sf"/>
</dbReference>
<evidence type="ECO:0000256" key="4">
    <source>
        <dbReference type="ARBA" id="ARBA00022825"/>
    </source>
</evidence>
<dbReference type="InterPro" id="IPR029045">
    <property type="entry name" value="ClpP/crotonase-like_dom_sf"/>
</dbReference>
<dbReference type="InterPro" id="IPR004447">
    <property type="entry name" value="Peptidase_S41A"/>
</dbReference>
<comment type="similarity">
    <text evidence="1 5">Belongs to the peptidase S41A family.</text>
</comment>
<dbReference type="GO" id="GO:0007165">
    <property type="term" value="P:signal transduction"/>
    <property type="evidence" value="ECO:0007669"/>
    <property type="project" value="TreeGrafter"/>
</dbReference>
<gene>
    <name evidence="7" type="ORF">SAMN05660841_02153</name>
</gene>
<dbReference type="Gene3D" id="3.30.750.44">
    <property type="match status" value="1"/>
</dbReference>
<accession>A0A1T5DTB5</accession>
<dbReference type="PANTHER" id="PTHR32060:SF30">
    <property type="entry name" value="CARBOXY-TERMINAL PROCESSING PROTEASE CTPA"/>
    <property type="match status" value="1"/>
</dbReference>
<evidence type="ECO:0000313" key="7">
    <source>
        <dbReference type="EMBL" id="SKB74776.1"/>
    </source>
</evidence>
<dbReference type="OrthoDB" id="9812068at2"/>
<dbReference type="NCBIfam" id="TIGR00225">
    <property type="entry name" value="prc"/>
    <property type="match status" value="1"/>
</dbReference>
<keyword evidence="2 5" id="KW-0645">Protease</keyword>
<dbReference type="InterPro" id="IPR055210">
    <property type="entry name" value="CtpA/B_N"/>
</dbReference>
<dbReference type="Pfam" id="PF22694">
    <property type="entry name" value="CtpB_N-like"/>
    <property type="match status" value="1"/>
</dbReference>
<dbReference type="SUPFAM" id="SSF52096">
    <property type="entry name" value="ClpP/crotonase"/>
    <property type="match status" value="1"/>
</dbReference>
<evidence type="ECO:0000256" key="1">
    <source>
        <dbReference type="ARBA" id="ARBA00009179"/>
    </source>
</evidence>
<reference evidence="8" key="1">
    <citation type="submission" date="2017-02" db="EMBL/GenBank/DDBJ databases">
        <authorList>
            <person name="Varghese N."/>
            <person name="Submissions S."/>
        </authorList>
    </citation>
    <scope>NUCLEOTIDE SEQUENCE [LARGE SCALE GENOMIC DNA]</scope>
    <source>
        <strain evidence="8">DSM 24091</strain>
    </source>
</reference>
<dbReference type="Gene3D" id="2.30.42.10">
    <property type="match status" value="1"/>
</dbReference>
<dbReference type="EMBL" id="FUZF01000008">
    <property type="protein sequence ID" value="SKB74776.1"/>
    <property type="molecule type" value="Genomic_DNA"/>
</dbReference>
<evidence type="ECO:0000256" key="3">
    <source>
        <dbReference type="ARBA" id="ARBA00022801"/>
    </source>
</evidence>
<dbReference type="GO" id="GO:0030288">
    <property type="term" value="C:outer membrane-bounded periplasmic space"/>
    <property type="evidence" value="ECO:0007669"/>
    <property type="project" value="TreeGrafter"/>
</dbReference>